<evidence type="ECO:0000313" key="4">
    <source>
        <dbReference type="Proteomes" id="UP000799324"/>
    </source>
</evidence>
<dbReference type="Proteomes" id="UP000799324">
    <property type="component" value="Unassembled WGS sequence"/>
</dbReference>
<feature type="coiled-coil region" evidence="1">
    <location>
        <begin position="152"/>
        <end position="385"/>
    </location>
</feature>
<accession>A0A6A6T1D4</accession>
<sequence>MPNADYWDEEDEWYTDRHVSGARHVRPPPRKARDDGYGRRSDLLFPEQGTSYSSGLHRTRSQGHAPTPNVTIYNTTRMDNESSPNVRTEQRSPLPSPRGRPLRMADEYSLENELADLRLEVARNRRSRSRSVHHHHREESPSHNHDYDRWQLQMANERLKEAEEKALQERREDLLKKRYELKYFKDKQEHEEREAQIKAEEDRLKKEWDLKLQKEELKRIEQSKKADDERKRIIAETEAQARRTLEERKRIVAEAEEHARRADEERKRIVAENTLKIREAEAKAKAEQQAVVDAYNKKRDEEERKEKAEKARVILEYERKKSEDEEKEKRQREELLLKIKIEEEKQKAKKKEEYDRFMLELRQKEEEEKAKKKKQEDELEDQMRKRLAHFGFQENQIQAMIKPEEAAKLQQQQGMTPHNPLRLAHQPTYVKVHKEHLAIDTLSYYDIPYEYDRNDPNYIIILREMDPKETEILFEHTRRLRTRSSNRLLIEERNDHGRAEYAWVRRRNKSRSPSVSRRRSSPKRVIGIKEMFQY</sequence>
<feature type="compositionally biased region" description="Acidic residues" evidence="2">
    <location>
        <begin position="1"/>
        <end position="13"/>
    </location>
</feature>
<gene>
    <name evidence="3" type="ORF">K491DRAFT_779973</name>
</gene>
<name>A0A6A6T1D4_9PLEO</name>
<dbReference type="EMBL" id="MU004373">
    <property type="protein sequence ID" value="KAF2653899.1"/>
    <property type="molecule type" value="Genomic_DNA"/>
</dbReference>
<feature type="compositionally biased region" description="Basic and acidic residues" evidence="2">
    <location>
        <begin position="137"/>
        <end position="148"/>
    </location>
</feature>
<dbReference type="AlphaFoldDB" id="A0A6A6T1D4"/>
<feature type="compositionally biased region" description="Polar residues" evidence="2">
    <location>
        <begin position="48"/>
        <end position="87"/>
    </location>
</feature>
<evidence type="ECO:0000256" key="2">
    <source>
        <dbReference type="SAM" id="MobiDB-lite"/>
    </source>
</evidence>
<feature type="compositionally biased region" description="Basic residues" evidence="2">
    <location>
        <begin position="126"/>
        <end position="136"/>
    </location>
</feature>
<keyword evidence="1" id="KW-0175">Coiled coil</keyword>
<feature type="compositionally biased region" description="Basic residues" evidence="2">
    <location>
        <begin position="20"/>
        <end position="30"/>
    </location>
</feature>
<evidence type="ECO:0000256" key="1">
    <source>
        <dbReference type="SAM" id="Coils"/>
    </source>
</evidence>
<feature type="region of interest" description="Disordered" evidence="2">
    <location>
        <begin position="1"/>
        <end position="102"/>
    </location>
</feature>
<feature type="region of interest" description="Disordered" evidence="2">
    <location>
        <begin position="126"/>
        <end position="148"/>
    </location>
</feature>
<dbReference type="OrthoDB" id="6133115at2759"/>
<protein>
    <submittedName>
        <fullName evidence="3">Uncharacterized protein</fullName>
    </submittedName>
</protein>
<reference evidence="3" key="1">
    <citation type="journal article" date="2020" name="Stud. Mycol.">
        <title>101 Dothideomycetes genomes: a test case for predicting lifestyles and emergence of pathogens.</title>
        <authorList>
            <person name="Haridas S."/>
            <person name="Albert R."/>
            <person name="Binder M."/>
            <person name="Bloem J."/>
            <person name="Labutti K."/>
            <person name="Salamov A."/>
            <person name="Andreopoulos B."/>
            <person name="Baker S."/>
            <person name="Barry K."/>
            <person name="Bills G."/>
            <person name="Bluhm B."/>
            <person name="Cannon C."/>
            <person name="Castanera R."/>
            <person name="Culley D."/>
            <person name="Daum C."/>
            <person name="Ezra D."/>
            <person name="Gonzalez J."/>
            <person name="Henrissat B."/>
            <person name="Kuo A."/>
            <person name="Liang C."/>
            <person name="Lipzen A."/>
            <person name="Lutzoni F."/>
            <person name="Magnuson J."/>
            <person name="Mondo S."/>
            <person name="Nolan M."/>
            <person name="Ohm R."/>
            <person name="Pangilinan J."/>
            <person name="Park H.-J."/>
            <person name="Ramirez L."/>
            <person name="Alfaro M."/>
            <person name="Sun H."/>
            <person name="Tritt A."/>
            <person name="Yoshinaga Y."/>
            <person name="Zwiers L.-H."/>
            <person name="Turgeon B."/>
            <person name="Goodwin S."/>
            <person name="Spatafora J."/>
            <person name="Crous P."/>
            <person name="Grigoriev I."/>
        </authorList>
    </citation>
    <scope>NUCLEOTIDE SEQUENCE</scope>
    <source>
        <strain evidence="3">CBS 122681</strain>
    </source>
</reference>
<organism evidence="3 4">
    <name type="scientific">Lophiostoma macrostomum CBS 122681</name>
    <dbReference type="NCBI Taxonomy" id="1314788"/>
    <lineage>
        <taxon>Eukaryota</taxon>
        <taxon>Fungi</taxon>
        <taxon>Dikarya</taxon>
        <taxon>Ascomycota</taxon>
        <taxon>Pezizomycotina</taxon>
        <taxon>Dothideomycetes</taxon>
        <taxon>Pleosporomycetidae</taxon>
        <taxon>Pleosporales</taxon>
        <taxon>Lophiostomataceae</taxon>
        <taxon>Lophiostoma</taxon>
    </lineage>
</organism>
<keyword evidence="4" id="KW-1185">Reference proteome</keyword>
<feature type="compositionally biased region" description="Basic and acidic residues" evidence="2">
    <location>
        <begin position="31"/>
        <end position="42"/>
    </location>
</feature>
<proteinExistence type="predicted"/>
<evidence type="ECO:0000313" key="3">
    <source>
        <dbReference type="EMBL" id="KAF2653899.1"/>
    </source>
</evidence>